<dbReference type="AlphaFoldDB" id="A0ABD2PMX3"/>
<sequence length="192" mass="21931">MKLLTLILCTDSMAEICSYSEAKSRKVLGNSQEVADSDEGAAAATSDMSVYNLNLAAAASMSGRTNFTNKQLTELEKEFHFNRYLTRARRIEIASDLSLSEVQVKIWFQNRRMKQKKRAKEQNLIDASFCKIPKEPISKTRLFMQPQHRDDTSKSPHTKFAFQMDSPDQFQVNSTAWASQDLLNYNQNNAYL</sequence>
<dbReference type="GO" id="GO:0005634">
    <property type="term" value="C:nucleus"/>
    <property type="evidence" value="ECO:0007669"/>
    <property type="project" value="UniProtKB-SubCell"/>
</dbReference>
<name>A0ABD2PMX3_9PLAT</name>
<dbReference type="EMBL" id="JBJKFK010008415">
    <property type="protein sequence ID" value="KAL3307071.1"/>
    <property type="molecule type" value="Genomic_DNA"/>
</dbReference>
<reference evidence="9 10" key="1">
    <citation type="submission" date="2024-11" db="EMBL/GenBank/DDBJ databases">
        <title>Adaptive evolution of stress response genes in parasites aligns with host niche diversity.</title>
        <authorList>
            <person name="Hahn C."/>
            <person name="Resl P."/>
        </authorList>
    </citation>
    <scope>NUCLEOTIDE SEQUENCE [LARGE SCALE GENOMIC DNA]</scope>
    <source>
        <strain evidence="9">EGGRZ-B1_66</strain>
        <tissue evidence="9">Body</tissue>
    </source>
</reference>
<dbReference type="GO" id="GO:0003677">
    <property type="term" value="F:DNA binding"/>
    <property type="evidence" value="ECO:0007669"/>
    <property type="project" value="UniProtKB-UniRule"/>
</dbReference>
<dbReference type="PANTHER" id="PTHR45946">
    <property type="entry name" value="HOMEOBOX PROTEIN ROUGH-RELATED"/>
    <property type="match status" value="1"/>
</dbReference>
<evidence type="ECO:0000256" key="3">
    <source>
        <dbReference type="ARBA" id="ARBA00023125"/>
    </source>
</evidence>
<organism evidence="9 10">
    <name type="scientific">Cichlidogyrus casuarinus</name>
    <dbReference type="NCBI Taxonomy" id="1844966"/>
    <lineage>
        <taxon>Eukaryota</taxon>
        <taxon>Metazoa</taxon>
        <taxon>Spiralia</taxon>
        <taxon>Lophotrochozoa</taxon>
        <taxon>Platyhelminthes</taxon>
        <taxon>Monogenea</taxon>
        <taxon>Monopisthocotylea</taxon>
        <taxon>Dactylogyridea</taxon>
        <taxon>Ancyrocephalidae</taxon>
        <taxon>Cichlidogyrus</taxon>
    </lineage>
</organism>
<dbReference type="SMART" id="SM00389">
    <property type="entry name" value="HOX"/>
    <property type="match status" value="1"/>
</dbReference>
<dbReference type="PRINTS" id="PR00024">
    <property type="entry name" value="HOMEOBOX"/>
</dbReference>
<dbReference type="InterPro" id="IPR009057">
    <property type="entry name" value="Homeodomain-like_sf"/>
</dbReference>
<evidence type="ECO:0000256" key="1">
    <source>
        <dbReference type="ARBA" id="ARBA00004123"/>
    </source>
</evidence>
<keyword evidence="3 6" id="KW-0238">DNA-binding</keyword>
<evidence type="ECO:0000313" key="10">
    <source>
        <dbReference type="Proteomes" id="UP001626550"/>
    </source>
</evidence>
<dbReference type="PROSITE" id="PS00027">
    <property type="entry name" value="HOMEOBOX_1"/>
    <property type="match status" value="1"/>
</dbReference>
<dbReference type="PANTHER" id="PTHR45946:SF4">
    <property type="entry name" value="HOMEOBOX PROTEIN ROUGH-RELATED"/>
    <property type="match status" value="1"/>
</dbReference>
<protein>
    <recommendedName>
        <fullName evidence="8">Homeobox domain-containing protein</fullName>
    </recommendedName>
</protein>
<feature type="DNA-binding region" description="Homeobox" evidence="6">
    <location>
        <begin position="60"/>
        <end position="119"/>
    </location>
</feature>
<keyword evidence="2" id="KW-0217">Developmental protein</keyword>
<comment type="caution">
    <text evidence="9">The sequence shown here is derived from an EMBL/GenBank/DDBJ whole genome shotgun (WGS) entry which is preliminary data.</text>
</comment>
<keyword evidence="4 6" id="KW-0371">Homeobox</keyword>
<gene>
    <name evidence="9" type="ORF">Ciccas_014424</name>
</gene>
<dbReference type="SUPFAM" id="SSF46689">
    <property type="entry name" value="Homeodomain-like"/>
    <property type="match status" value="1"/>
</dbReference>
<evidence type="ECO:0000313" key="9">
    <source>
        <dbReference type="EMBL" id="KAL3307071.1"/>
    </source>
</evidence>
<dbReference type="InterPro" id="IPR001356">
    <property type="entry name" value="HD"/>
</dbReference>
<evidence type="ECO:0000259" key="8">
    <source>
        <dbReference type="PROSITE" id="PS50071"/>
    </source>
</evidence>
<evidence type="ECO:0000256" key="5">
    <source>
        <dbReference type="ARBA" id="ARBA00023242"/>
    </source>
</evidence>
<accession>A0ABD2PMX3</accession>
<keyword evidence="5 6" id="KW-0539">Nucleus</keyword>
<dbReference type="CDD" id="cd00086">
    <property type="entry name" value="homeodomain"/>
    <property type="match status" value="1"/>
</dbReference>
<dbReference type="InterPro" id="IPR046327">
    <property type="entry name" value="HXA1/B1/D1"/>
</dbReference>
<dbReference type="PROSITE" id="PS50071">
    <property type="entry name" value="HOMEOBOX_2"/>
    <property type="match status" value="1"/>
</dbReference>
<evidence type="ECO:0000256" key="7">
    <source>
        <dbReference type="RuleBase" id="RU000682"/>
    </source>
</evidence>
<comment type="subcellular location">
    <subcellularLocation>
        <location evidence="1 6 7">Nucleus</location>
    </subcellularLocation>
</comment>
<dbReference type="InterPro" id="IPR020479">
    <property type="entry name" value="HD_metazoa"/>
</dbReference>
<evidence type="ECO:0000256" key="4">
    <source>
        <dbReference type="ARBA" id="ARBA00023155"/>
    </source>
</evidence>
<proteinExistence type="predicted"/>
<evidence type="ECO:0000256" key="6">
    <source>
        <dbReference type="PROSITE-ProRule" id="PRU00108"/>
    </source>
</evidence>
<evidence type="ECO:0000256" key="2">
    <source>
        <dbReference type="ARBA" id="ARBA00022473"/>
    </source>
</evidence>
<dbReference type="Gene3D" id="1.10.10.60">
    <property type="entry name" value="Homeodomain-like"/>
    <property type="match status" value="1"/>
</dbReference>
<dbReference type="Pfam" id="PF00046">
    <property type="entry name" value="Homeodomain"/>
    <property type="match status" value="1"/>
</dbReference>
<feature type="domain" description="Homeobox" evidence="8">
    <location>
        <begin position="58"/>
        <end position="118"/>
    </location>
</feature>
<dbReference type="Proteomes" id="UP001626550">
    <property type="component" value="Unassembled WGS sequence"/>
</dbReference>
<dbReference type="InterPro" id="IPR017970">
    <property type="entry name" value="Homeobox_CS"/>
</dbReference>
<keyword evidence="10" id="KW-1185">Reference proteome</keyword>